<dbReference type="GO" id="GO:0003911">
    <property type="term" value="F:DNA ligase (NAD+) activity"/>
    <property type="evidence" value="ECO:0007669"/>
    <property type="project" value="UniProtKB-UniRule"/>
</dbReference>
<dbReference type="SUPFAM" id="SSF52113">
    <property type="entry name" value="BRCT domain"/>
    <property type="match status" value="1"/>
</dbReference>
<dbReference type="InterPro" id="IPR033136">
    <property type="entry name" value="DNA_ligase_CS"/>
</dbReference>
<keyword evidence="8 13" id="KW-0460">Magnesium</keyword>
<dbReference type="GO" id="GO:0006281">
    <property type="term" value="P:DNA repair"/>
    <property type="evidence" value="ECO:0007669"/>
    <property type="project" value="UniProtKB-KW"/>
</dbReference>
<comment type="function">
    <text evidence="13">DNA ligase that catalyzes the formation of phosphodiester linkages between 5'-phosphoryl and 3'-hydroxyl groups in double-stranded DNA using NAD as a coenzyme and as the energy source for the reaction. It is essential for DNA replication and repair of damaged DNA.</text>
</comment>
<dbReference type="Pfam" id="PF12826">
    <property type="entry name" value="HHH_2"/>
    <property type="match status" value="1"/>
</dbReference>
<dbReference type="GO" id="GO:0046872">
    <property type="term" value="F:metal ion binding"/>
    <property type="evidence" value="ECO:0007669"/>
    <property type="project" value="UniProtKB-KW"/>
</dbReference>
<dbReference type="STRING" id="137265.SAMN05421684_4520"/>
<feature type="binding site" evidence="13">
    <location>
        <position position="444"/>
    </location>
    <ligand>
        <name>Zn(2+)</name>
        <dbReference type="ChEBI" id="CHEBI:29105"/>
    </ligand>
</feature>
<keyword evidence="6 13" id="KW-0227">DNA damage</keyword>
<proteinExistence type="inferred from homology"/>
<keyword evidence="3 13" id="KW-0436">Ligase</keyword>
<dbReference type="InterPro" id="IPR001357">
    <property type="entry name" value="BRCT_dom"/>
</dbReference>
<feature type="binding site" evidence="13">
    <location>
        <begin position="50"/>
        <end position="54"/>
    </location>
    <ligand>
        <name>NAD(+)</name>
        <dbReference type="ChEBI" id="CHEBI:57540"/>
    </ligand>
</feature>
<dbReference type="InterPro" id="IPR001679">
    <property type="entry name" value="DNA_ligase"/>
</dbReference>
<dbReference type="Pfam" id="PF01653">
    <property type="entry name" value="DNA_ligase_aden"/>
    <property type="match status" value="1"/>
</dbReference>
<feature type="binding site" evidence="13">
    <location>
        <position position="422"/>
    </location>
    <ligand>
        <name>Zn(2+)</name>
        <dbReference type="ChEBI" id="CHEBI:29105"/>
    </ligand>
</feature>
<evidence type="ECO:0000256" key="8">
    <source>
        <dbReference type="ARBA" id="ARBA00022842"/>
    </source>
</evidence>
<feature type="binding site" evidence="13">
    <location>
        <position position="152"/>
    </location>
    <ligand>
        <name>NAD(+)</name>
        <dbReference type="ChEBI" id="CHEBI:57540"/>
    </ligand>
</feature>
<keyword evidence="4 13" id="KW-0235">DNA replication</keyword>
<dbReference type="CDD" id="cd00114">
    <property type="entry name" value="LIGANc"/>
    <property type="match status" value="1"/>
</dbReference>
<dbReference type="InterPro" id="IPR013839">
    <property type="entry name" value="DNAligase_adenylation"/>
</dbReference>
<dbReference type="GO" id="GO:0006260">
    <property type="term" value="P:DNA replication"/>
    <property type="evidence" value="ECO:0007669"/>
    <property type="project" value="UniProtKB-KW"/>
</dbReference>
<dbReference type="HAMAP" id="MF_01588">
    <property type="entry name" value="DNA_ligase_A"/>
    <property type="match status" value="1"/>
</dbReference>
<feature type="binding site" evidence="13">
    <location>
        <position position="186"/>
    </location>
    <ligand>
        <name>NAD(+)</name>
        <dbReference type="ChEBI" id="CHEBI:57540"/>
    </ligand>
</feature>
<protein>
    <recommendedName>
        <fullName evidence="2 13">DNA ligase</fullName>
        <ecNumber evidence="1 13">6.5.1.2</ecNumber>
    </recommendedName>
    <alternativeName>
        <fullName evidence="13">Polydeoxyribonucleotide synthase [NAD(+)]</fullName>
    </alternativeName>
</protein>
<keyword evidence="13" id="KW-0464">Manganese</keyword>
<dbReference type="Gene3D" id="2.40.50.140">
    <property type="entry name" value="Nucleic acid-binding proteins"/>
    <property type="match status" value="1"/>
</dbReference>
<evidence type="ECO:0000256" key="5">
    <source>
        <dbReference type="ARBA" id="ARBA00022723"/>
    </source>
</evidence>
<dbReference type="AlphaFoldDB" id="A0A1H3S3Q0"/>
<dbReference type="Pfam" id="PF03120">
    <property type="entry name" value="OB_DNA_ligase"/>
    <property type="match status" value="1"/>
</dbReference>
<dbReference type="PIRSF" id="PIRSF001604">
    <property type="entry name" value="LigA"/>
    <property type="match status" value="1"/>
</dbReference>
<dbReference type="InterPro" id="IPR004150">
    <property type="entry name" value="NAD_DNA_ligase_OB"/>
</dbReference>
<evidence type="ECO:0000256" key="12">
    <source>
        <dbReference type="ARBA" id="ARBA00060881"/>
    </source>
</evidence>
<dbReference type="EC" id="6.5.1.2" evidence="1 13"/>
<dbReference type="FunFam" id="2.40.50.140:FF:000012">
    <property type="entry name" value="DNA ligase"/>
    <property type="match status" value="1"/>
</dbReference>
<evidence type="ECO:0000256" key="11">
    <source>
        <dbReference type="ARBA" id="ARBA00034005"/>
    </source>
</evidence>
<feature type="active site" description="N6-AMP-lysine intermediate" evidence="13">
    <location>
        <position position="131"/>
    </location>
</feature>
<dbReference type="NCBIfam" id="TIGR00575">
    <property type="entry name" value="dnlj"/>
    <property type="match status" value="1"/>
</dbReference>
<dbReference type="InterPro" id="IPR036420">
    <property type="entry name" value="BRCT_dom_sf"/>
</dbReference>
<comment type="catalytic activity">
    <reaction evidence="11 13 14">
        <text>NAD(+) + (deoxyribonucleotide)n-3'-hydroxyl + 5'-phospho-(deoxyribonucleotide)m = (deoxyribonucleotide)n+m + AMP + beta-nicotinamide D-nucleotide.</text>
        <dbReference type="EC" id="6.5.1.2"/>
    </reaction>
</comment>
<dbReference type="InterPro" id="IPR013840">
    <property type="entry name" value="DNAligase_N"/>
</dbReference>
<dbReference type="Gene3D" id="1.10.287.610">
    <property type="entry name" value="Helix hairpin bin"/>
    <property type="match status" value="1"/>
</dbReference>
<evidence type="ECO:0000313" key="17">
    <source>
        <dbReference type="Proteomes" id="UP000199632"/>
    </source>
</evidence>
<dbReference type="Proteomes" id="UP000199632">
    <property type="component" value="Unassembled WGS sequence"/>
</dbReference>
<evidence type="ECO:0000256" key="13">
    <source>
        <dbReference type="HAMAP-Rule" id="MF_01588"/>
    </source>
</evidence>
<dbReference type="Gene3D" id="3.30.470.30">
    <property type="entry name" value="DNA ligase/mRNA capping enzyme"/>
    <property type="match status" value="1"/>
</dbReference>
<dbReference type="EMBL" id="FNQB01000002">
    <property type="protein sequence ID" value="SDZ32562.1"/>
    <property type="molecule type" value="Genomic_DNA"/>
</dbReference>
<comment type="cofactor">
    <cofactor evidence="13">
        <name>Mg(2+)</name>
        <dbReference type="ChEBI" id="CHEBI:18420"/>
    </cofactor>
    <cofactor evidence="13">
        <name>Mn(2+)</name>
        <dbReference type="ChEBI" id="CHEBI:29035"/>
    </cofactor>
</comment>
<evidence type="ECO:0000256" key="6">
    <source>
        <dbReference type="ARBA" id="ARBA00022763"/>
    </source>
</evidence>
<keyword evidence="17" id="KW-1185">Reference proteome</keyword>
<evidence type="ECO:0000256" key="1">
    <source>
        <dbReference type="ARBA" id="ARBA00012722"/>
    </source>
</evidence>
<dbReference type="SUPFAM" id="SSF56091">
    <property type="entry name" value="DNA ligase/mRNA capping enzyme, catalytic domain"/>
    <property type="match status" value="1"/>
</dbReference>
<organism evidence="16 17">
    <name type="scientific">Asanoa ishikariensis</name>
    <dbReference type="NCBI Taxonomy" id="137265"/>
    <lineage>
        <taxon>Bacteria</taxon>
        <taxon>Bacillati</taxon>
        <taxon>Actinomycetota</taxon>
        <taxon>Actinomycetes</taxon>
        <taxon>Micromonosporales</taxon>
        <taxon>Micromonosporaceae</taxon>
        <taxon>Asanoa</taxon>
    </lineage>
</organism>
<evidence type="ECO:0000256" key="7">
    <source>
        <dbReference type="ARBA" id="ARBA00022833"/>
    </source>
</evidence>
<name>A0A1H3S3Q0_9ACTN</name>
<evidence type="ECO:0000313" key="16">
    <source>
        <dbReference type="EMBL" id="SDZ32562.1"/>
    </source>
</evidence>
<comment type="similarity">
    <text evidence="12 13">Belongs to the NAD-dependent DNA ligase family. LigA subfamily.</text>
</comment>
<evidence type="ECO:0000256" key="9">
    <source>
        <dbReference type="ARBA" id="ARBA00023027"/>
    </source>
</evidence>
<comment type="caution">
    <text evidence="13">Lacks conserved residue(s) required for the propagation of feature annotation.</text>
</comment>
<evidence type="ECO:0000256" key="4">
    <source>
        <dbReference type="ARBA" id="ARBA00022705"/>
    </source>
</evidence>
<dbReference type="Pfam" id="PF00533">
    <property type="entry name" value="BRCT"/>
    <property type="match status" value="1"/>
</dbReference>
<evidence type="ECO:0000256" key="14">
    <source>
        <dbReference type="RuleBase" id="RU000618"/>
    </source>
</evidence>
<keyword evidence="5 13" id="KW-0479">Metal-binding</keyword>
<feature type="binding site" evidence="13">
    <location>
        <position position="328"/>
    </location>
    <ligand>
        <name>NAD(+)</name>
        <dbReference type="ChEBI" id="CHEBI:57540"/>
    </ligand>
</feature>
<evidence type="ECO:0000256" key="2">
    <source>
        <dbReference type="ARBA" id="ARBA00013308"/>
    </source>
</evidence>
<feature type="binding site" evidence="13">
    <location>
        <position position="129"/>
    </location>
    <ligand>
        <name>NAD(+)</name>
        <dbReference type="ChEBI" id="CHEBI:57540"/>
    </ligand>
</feature>
<feature type="binding site" evidence="13">
    <location>
        <position position="425"/>
    </location>
    <ligand>
        <name>Zn(2+)</name>
        <dbReference type="ChEBI" id="CHEBI:29105"/>
    </ligand>
</feature>
<dbReference type="Gene3D" id="1.10.150.20">
    <property type="entry name" value="5' to 3' exonuclease, C-terminal subdomain"/>
    <property type="match status" value="2"/>
</dbReference>
<feature type="binding site" evidence="13">
    <location>
        <position position="304"/>
    </location>
    <ligand>
        <name>NAD(+)</name>
        <dbReference type="ChEBI" id="CHEBI:57540"/>
    </ligand>
</feature>
<keyword evidence="10 13" id="KW-0234">DNA repair</keyword>
<dbReference type="RefSeq" id="WP_239083784.1">
    <property type="nucleotide sequence ID" value="NZ_BOND01000020.1"/>
</dbReference>
<dbReference type="PROSITE" id="PS01056">
    <property type="entry name" value="DNA_LIGASE_N2"/>
    <property type="match status" value="1"/>
</dbReference>
<accession>A0A1H3S3Q0</accession>
<keyword evidence="7 13" id="KW-0862">Zinc</keyword>
<dbReference type="Gene3D" id="3.40.50.10190">
    <property type="entry name" value="BRCT domain"/>
    <property type="match status" value="1"/>
</dbReference>
<dbReference type="InterPro" id="IPR041663">
    <property type="entry name" value="DisA/LigA_HHH"/>
</dbReference>
<dbReference type="PROSITE" id="PS01055">
    <property type="entry name" value="DNA_LIGASE_N1"/>
    <property type="match status" value="1"/>
</dbReference>
<dbReference type="PROSITE" id="PS50172">
    <property type="entry name" value="BRCT"/>
    <property type="match status" value="1"/>
</dbReference>
<reference evidence="17" key="1">
    <citation type="submission" date="2016-10" db="EMBL/GenBank/DDBJ databases">
        <authorList>
            <person name="Varghese N."/>
            <person name="Submissions S."/>
        </authorList>
    </citation>
    <scope>NUCLEOTIDE SEQUENCE [LARGE SCALE GENOMIC DNA]</scope>
    <source>
        <strain evidence="17">DSM 44718</strain>
    </source>
</reference>
<evidence type="ECO:0000259" key="15">
    <source>
        <dbReference type="PROSITE" id="PS50172"/>
    </source>
</evidence>
<dbReference type="InterPro" id="IPR018239">
    <property type="entry name" value="DNA_ligase_AS"/>
</dbReference>
<sequence length="717" mass="74667">MLLMGAKMSTTVDPAHAAAFDSRADYTAAVEQIRAAARDYYSGSTLAMDDATYDALIARVAATEAASPEWTVAESPTETVGAGGGVVGDVPHTTPMLSLDNVFDAEGLTKWAARLDRILGRPAAGYTVEPKIDGLAISARYADGELTQVITRGDGRAGEDVTGQARRAVGLPHRLAEPVTLEIRGEVFMTEADFALANELRTGHGEPPFAHPRSAAAGTLRAVDRAYSAPLSFFAYAVHGLDPTAHLSHAGAMGYVASLGVATTAGSAAGMPMCATISEVVAAIESLDAGRLTLGFGVDGAVVKADAALDRDEAGSSSRAPRWGIAYKFPADTRTTTLLRIEVQVGRTGVITPVAVLEPVQISGVTVTSATLHNFDDLTRRNVRAGDTVFVRRAGDVIPEVTGAKLDERPDSSEPFAPPVECPRCGGEINRTQKRWRCTRGRACGAHESLAYYTARTSMDIEGLGDKIIDLLVRAGLVTDPADLYDLDVATLKPLDRMGDVSAGKLVASIQGSKAQPFSRVLTGLGLRMTGRSMSRRLARHFTTMDALLAATVEDLQTVEGVGPERAVTIAAELVELRPVIDKLAARGVNMAEPVDPGAAPTATGDIDGDAGAAVAPFRKPDGTSMTVVVTGSVPGLTRDEGNEAVERLGGKSSGSVSKRTDLVVVGDGAGSKAAKAEDLGVPVMPAERFADLLAAHTAGDTARVASLLEEALPAPA</sequence>
<dbReference type="InterPro" id="IPR012340">
    <property type="entry name" value="NA-bd_OB-fold"/>
</dbReference>
<evidence type="ECO:0000256" key="3">
    <source>
        <dbReference type="ARBA" id="ARBA00022598"/>
    </source>
</evidence>
<keyword evidence="9 13" id="KW-0520">NAD</keyword>
<dbReference type="NCBIfam" id="NF005932">
    <property type="entry name" value="PRK07956.1"/>
    <property type="match status" value="1"/>
</dbReference>
<gene>
    <name evidence="13" type="primary">ligA</name>
    <name evidence="16" type="ORF">SAMN05421684_4520</name>
</gene>
<dbReference type="SMART" id="SM00532">
    <property type="entry name" value="LIGANc"/>
    <property type="match status" value="1"/>
</dbReference>
<dbReference type="SUPFAM" id="SSF50249">
    <property type="entry name" value="Nucleic acid-binding proteins"/>
    <property type="match status" value="1"/>
</dbReference>
<feature type="binding site" evidence="13">
    <location>
        <begin position="98"/>
        <end position="99"/>
    </location>
    <ligand>
        <name>NAD(+)</name>
        <dbReference type="ChEBI" id="CHEBI:57540"/>
    </ligand>
</feature>
<dbReference type="CDD" id="cd17748">
    <property type="entry name" value="BRCT_DNA_ligase_like"/>
    <property type="match status" value="1"/>
</dbReference>
<dbReference type="SUPFAM" id="SSF47781">
    <property type="entry name" value="RuvA domain 2-like"/>
    <property type="match status" value="1"/>
</dbReference>
<evidence type="ECO:0000256" key="10">
    <source>
        <dbReference type="ARBA" id="ARBA00023204"/>
    </source>
</evidence>
<dbReference type="SMART" id="SM00292">
    <property type="entry name" value="BRCT"/>
    <property type="match status" value="1"/>
</dbReference>
<feature type="domain" description="BRCT" evidence="15">
    <location>
        <begin position="624"/>
        <end position="694"/>
    </location>
</feature>
<dbReference type="InterPro" id="IPR010994">
    <property type="entry name" value="RuvA_2-like"/>
</dbReference>